<feature type="non-terminal residue" evidence="2">
    <location>
        <position position="456"/>
    </location>
</feature>
<evidence type="ECO:0000256" key="1">
    <source>
        <dbReference type="SAM" id="MobiDB-lite"/>
    </source>
</evidence>
<gene>
    <name evidence="2" type="ORF">H1R20_g7043</name>
</gene>
<name>A0A9W8J8F6_9AGAR</name>
<organism evidence="2 3">
    <name type="scientific">Candolleomyces eurysporus</name>
    <dbReference type="NCBI Taxonomy" id="2828524"/>
    <lineage>
        <taxon>Eukaryota</taxon>
        <taxon>Fungi</taxon>
        <taxon>Dikarya</taxon>
        <taxon>Basidiomycota</taxon>
        <taxon>Agaricomycotina</taxon>
        <taxon>Agaricomycetes</taxon>
        <taxon>Agaricomycetidae</taxon>
        <taxon>Agaricales</taxon>
        <taxon>Agaricineae</taxon>
        <taxon>Psathyrellaceae</taxon>
        <taxon>Candolleomyces</taxon>
    </lineage>
</organism>
<accession>A0A9W8J8F6</accession>
<dbReference type="EMBL" id="JANBPK010000850">
    <property type="protein sequence ID" value="KAJ2930102.1"/>
    <property type="molecule type" value="Genomic_DNA"/>
</dbReference>
<feature type="compositionally biased region" description="Low complexity" evidence="1">
    <location>
        <begin position="263"/>
        <end position="282"/>
    </location>
</feature>
<reference evidence="2" key="1">
    <citation type="submission" date="2022-06" db="EMBL/GenBank/DDBJ databases">
        <title>Genome Sequence of Candolleomyces eurysporus.</title>
        <authorList>
            <person name="Buettner E."/>
        </authorList>
    </citation>
    <scope>NUCLEOTIDE SEQUENCE</scope>
    <source>
        <strain evidence="2">VTCC 930004</strain>
    </source>
</reference>
<evidence type="ECO:0000313" key="3">
    <source>
        <dbReference type="Proteomes" id="UP001140091"/>
    </source>
</evidence>
<dbReference type="OrthoDB" id="3066311at2759"/>
<feature type="compositionally biased region" description="Polar residues" evidence="1">
    <location>
        <begin position="291"/>
        <end position="317"/>
    </location>
</feature>
<feature type="compositionally biased region" description="Low complexity" evidence="1">
    <location>
        <begin position="244"/>
        <end position="255"/>
    </location>
</feature>
<keyword evidence="3" id="KW-1185">Reference proteome</keyword>
<protein>
    <submittedName>
        <fullName evidence="2">Uncharacterized protein</fullName>
    </submittedName>
</protein>
<feature type="compositionally biased region" description="Polar residues" evidence="1">
    <location>
        <begin position="325"/>
        <end position="337"/>
    </location>
</feature>
<sequence>MSGHGDKVQVLQDFQMPNVFIVPPEEDEKPAWCCFDAALPIDQRIQEHPNSASEIRVFDPTMGYDDDDDDEAVEAMQAAAVARRNMETRSIVETLMDRDYNIDHAALDSDSDMEWDEENGHQPHTAPSPPKPRFPRTDSDVGNDSDVVEVVKVSRSKRGTDGSDHHSAPPPLTMKRNSTFKSRASKVFRSFTGTFRSSSSKTRTQHDLPPRPDSSMSSQIRQEEQTVPRPGSRVSRHITQLLTSSSVRSRASVVSYEDSAQDSEPVMPSSRSSSSAGRPSLSDDASPSPRPTSQYQDSTPPDTLSRAASPNPQTNGKTTRRFSKLNLQKMFSFSSTNHDPEPTPSDIPSGRTTPTLKRKSSSLPSTSSESSAPQTPTSIEDAPPRMSIGRSTIIFDEEGRSPQLDFGDFDSSGLQIIAPSSNGASKHASGDVSFEMKLDSLHFDDLSFDADRFRVD</sequence>
<proteinExistence type="predicted"/>
<dbReference type="AlphaFoldDB" id="A0A9W8J8F6"/>
<feature type="compositionally biased region" description="Basic and acidic residues" evidence="1">
    <location>
        <begin position="158"/>
        <end position="167"/>
    </location>
</feature>
<feature type="compositionally biased region" description="Polar residues" evidence="1">
    <location>
        <begin position="412"/>
        <end position="424"/>
    </location>
</feature>
<feature type="compositionally biased region" description="Low complexity" evidence="1">
    <location>
        <begin position="188"/>
        <end position="202"/>
    </location>
</feature>
<evidence type="ECO:0000313" key="2">
    <source>
        <dbReference type="EMBL" id="KAJ2930102.1"/>
    </source>
</evidence>
<dbReference type="Proteomes" id="UP001140091">
    <property type="component" value="Unassembled WGS sequence"/>
</dbReference>
<feature type="compositionally biased region" description="Low complexity" evidence="1">
    <location>
        <begin position="361"/>
        <end position="378"/>
    </location>
</feature>
<comment type="caution">
    <text evidence="2">The sequence shown here is derived from an EMBL/GenBank/DDBJ whole genome shotgun (WGS) entry which is preliminary data.</text>
</comment>
<feature type="region of interest" description="Disordered" evidence="1">
    <location>
        <begin position="113"/>
        <end position="430"/>
    </location>
</feature>